<gene>
    <name evidence="2" type="ORF">GWR21_30670</name>
</gene>
<organism evidence="2 3">
    <name type="scientific">Chitinophaga agri</name>
    <dbReference type="NCBI Taxonomy" id="2703787"/>
    <lineage>
        <taxon>Bacteria</taxon>
        <taxon>Pseudomonadati</taxon>
        <taxon>Bacteroidota</taxon>
        <taxon>Chitinophagia</taxon>
        <taxon>Chitinophagales</taxon>
        <taxon>Chitinophagaceae</taxon>
        <taxon>Chitinophaga</taxon>
    </lineage>
</organism>
<name>A0A6B9ZNB9_9BACT</name>
<reference evidence="2 3" key="1">
    <citation type="submission" date="2020-01" db="EMBL/GenBank/DDBJ databases">
        <title>Complete genome sequence of Chitinophaga sp. H33E-04 isolated from quinoa roots.</title>
        <authorList>
            <person name="Weon H.-Y."/>
            <person name="Lee S.A."/>
        </authorList>
    </citation>
    <scope>NUCLEOTIDE SEQUENCE [LARGE SCALE GENOMIC DNA]</scope>
    <source>
        <strain evidence="2 3">H33E-04</strain>
    </source>
</reference>
<evidence type="ECO:0000256" key="1">
    <source>
        <dbReference type="SAM" id="Phobius"/>
    </source>
</evidence>
<dbReference type="AlphaFoldDB" id="A0A6B9ZNB9"/>
<sequence length="141" mass="16078">MNRKLKQILLWGGGISCCLIVMLAVHIYMVTRPKPPGANTRIMARIDIREDITQQDADKISGWLYKQEGVDRVMINPVTNIVVFTYFPVKTDATRIVTSFQAAFPYSSKRYMPSREEMQQGCPAMAQTFTAKLTGVFRHLF</sequence>
<keyword evidence="1" id="KW-1133">Transmembrane helix</keyword>
<dbReference type="KEGG" id="chih:GWR21_30670"/>
<dbReference type="EMBL" id="CP048113">
    <property type="protein sequence ID" value="QHS63788.1"/>
    <property type="molecule type" value="Genomic_DNA"/>
</dbReference>
<keyword evidence="1" id="KW-0812">Transmembrane</keyword>
<feature type="transmembrane region" description="Helical" evidence="1">
    <location>
        <begin position="9"/>
        <end position="29"/>
    </location>
</feature>
<proteinExistence type="predicted"/>
<evidence type="ECO:0000313" key="2">
    <source>
        <dbReference type="EMBL" id="QHS63788.1"/>
    </source>
</evidence>
<keyword evidence="1" id="KW-0472">Membrane</keyword>
<evidence type="ECO:0000313" key="3">
    <source>
        <dbReference type="Proteomes" id="UP000476411"/>
    </source>
</evidence>
<dbReference type="Proteomes" id="UP000476411">
    <property type="component" value="Chromosome"/>
</dbReference>
<dbReference type="PROSITE" id="PS51257">
    <property type="entry name" value="PROKAR_LIPOPROTEIN"/>
    <property type="match status" value="1"/>
</dbReference>
<accession>A0A6B9ZNB9</accession>
<dbReference type="RefSeq" id="WP_162335504.1">
    <property type="nucleotide sequence ID" value="NZ_CP048113.1"/>
</dbReference>
<protein>
    <submittedName>
        <fullName evidence="2">Uncharacterized protein</fullName>
    </submittedName>
</protein>
<keyword evidence="3" id="KW-1185">Reference proteome</keyword>